<comment type="caution">
    <text evidence="7">The sequence shown here is derived from an EMBL/GenBank/DDBJ whole genome shotgun (WGS) entry which is preliminary data.</text>
</comment>
<dbReference type="GeneID" id="70242332"/>
<keyword evidence="8" id="KW-1185">Reference proteome</keyword>
<accession>A0AAD4KGF4</accession>
<dbReference type="InterPro" id="IPR036864">
    <property type="entry name" value="Zn2-C6_fun-type_DNA-bd_sf"/>
</dbReference>
<dbReference type="PROSITE" id="PS00463">
    <property type="entry name" value="ZN2_CY6_FUNGAL_1"/>
    <property type="match status" value="1"/>
</dbReference>
<dbReference type="Pfam" id="PF00172">
    <property type="entry name" value="Zn_clus"/>
    <property type="match status" value="1"/>
</dbReference>
<dbReference type="InterPro" id="IPR001138">
    <property type="entry name" value="Zn2Cys6_DnaBD"/>
</dbReference>
<evidence type="ECO:0000313" key="7">
    <source>
        <dbReference type="EMBL" id="KAH8691165.1"/>
    </source>
</evidence>
<protein>
    <recommendedName>
        <fullName evidence="6">Zn(2)-C6 fungal-type domain-containing protein</fullName>
    </recommendedName>
</protein>
<dbReference type="RefSeq" id="XP_046067257.1">
    <property type="nucleotide sequence ID" value="XM_046212045.1"/>
</dbReference>
<proteinExistence type="predicted"/>
<dbReference type="GO" id="GO:0008270">
    <property type="term" value="F:zinc ion binding"/>
    <property type="evidence" value="ECO:0007669"/>
    <property type="project" value="InterPro"/>
</dbReference>
<sequence>MSHAQPFVSRVGGKGRSKIHARKAHKKSRQGCTECKRRHMKCDETRPKCVNCNVSERHCSYEEMVSKANALTQPSRLESKLAHRTRDELSVSSSSSAHAFGADDSPPVNKLHLELLHHFVTDILNFIGIDKCCTEGSAIDITKYILTASYLMNQVLAFSALHLSVVHPDKREFYQYHAAQLQTHALSEFNGAKLDISPENCVPIFLFSSCLAMHVLSEKLLFRPHDFEAFLDHFIQSLRMHRGVRAVTSESWHLLLQSPLKSLLENEGKRLEHGSSRHEFLELLALVDAMSFDPAIDTAYRHTIEDLQKAYNGSRSPPSDFSTIGPIISWPVIIPSGYVELLSERRPEALAILSHFGVLLHMHREVWTFGNSGLYLISSINEYLGPQWENWLRWPNSFLNQCD</sequence>
<dbReference type="GO" id="GO:0003677">
    <property type="term" value="F:DNA binding"/>
    <property type="evidence" value="ECO:0007669"/>
    <property type="project" value="UniProtKB-KW"/>
</dbReference>
<feature type="region of interest" description="Disordered" evidence="5">
    <location>
        <begin position="1"/>
        <end position="30"/>
    </location>
</feature>
<keyword evidence="3" id="KW-0804">Transcription</keyword>
<reference evidence="7" key="1">
    <citation type="submission" date="2021-12" db="EMBL/GenBank/DDBJ databases">
        <title>Convergent genome expansion in fungi linked to evolution of root-endophyte symbiosis.</title>
        <authorList>
            <consortium name="DOE Joint Genome Institute"/>
            <person name="Ke Y.-H."/>
            <person name="Bonito G."/>
            <person name="Liao H.-L."/>
            <person name="Looney B."/>
            <person name="Rojas-Flechas A."/>
            <person name="Nash J."/>
            <person name="Hameed K."/>
            <person name="Schadt C."/>
            <person name="Martin F."/>
            <person name="Crous P.W."/>
            <person name="Miettinen O."/>
            <person name="Magnuson J.K."/>
            <person name="Labbe J."/>
            <person name="Jacobson D."/>
            <person name="Doktycz M.J."/>
            <person name="Veneault-Fourrey C."/>
            <person name="Kuo A."/>
            <person name="Mondo S."/>
            <person name="Calhoun S."/>
            <person name="Riley R."/>
            <person name="Ohm R."/>
            <person name="LaButti K."/>
            <person name="Andreopoulos B."/>
            <person name="Pangilinan J."/>
            <person name="Nolan M."/>
            <person name="Tritt A."/>
            <person name="Clum A."/>
            <person name="Lipzen A."/>
            <person name="Daum C."/>
            <person name="Barry K."/>
            <person name="Grigoriev I.V."/>
            <person name="Vilgalys R."/>
        </authorList>
    </citation>
    <scope>NUCLEOTIDE SEQUENCE</scope>
    <source>
        <strain evidence="7">PMI_201</strain>
    </source>
</reference>
<feature type="domain" description="Zn(2)-C6 fungal-type" evidence="6">
    <location>
        <begin position="31"/>
        <end position="61"/>
    </location>
</feature>
<dbReference type="EMBL" id="JAJTJA010000012">
    <property type="protein sequence ID" value="KAH8691165.1"/>
    <property type="molecule type" value="Genomic_DNA"/>
</dbReference>
<evidence type="ECO:0000256" key="3">
    <source>
        <dbReference type="ARBA" id="ARBA00023163"/>
    </source>
</evidence>
<keyword evidence="4" id="KW-0539">Nucleus</keyword>
<dbReference type="CDD" id="cd00067">
    <property type="entry name" value="GAL4"/>
    <property type="match status" value="1"/>
</dbReference>
<evidence type="ECO:0000256" key="4">
    <source>
        <dbReference type="ARBA" id="ARBA00023242"/>
    </source>
</evidence>
<dbReference type="Proteomes" id="UP001201262">
    <property type="component" value="Unassembled WGS sequence"/>
</dbReference>
<dbReference type="PANTHER" id="PTHR47784:SF4">
    <property type="entry name" value="ZN(II)2CYS6 TRANSCRIPTION FACTOR (EUROFUNG)"/>
    <property type="match status" value="1"/>
</dbReference>
<keyword evidence="1" id="KW-0805">Transcription regulation</keyword>
<gene>
    <name evidence="7" type="ORF">BGW36DRAFT_305166</name>
</gene>
<name>A0AAD4KGF4_9EURO</name>
<evidence type="ECO:0000256" key="1">
    <source>
        <dbReference type="ARBA" id="ARBA00023015"/>
    </source>
</evidence>
<organism evidence="7 8">
    <name type="scientific">Talaromyces proteolyticus</name>
    <dbReference type="NCBI Taxonomy" id="1131652"/>
    <lineage>
        <taxon>Eukaryota</taxon>
        <taxon>Fungi</taxon>
        <taxon>Dikarya</taxon>
        <taxon>Ascomycota</taxon>
        <taxon>Pezizomycotina</taxon>
        <taxon>Eurotiomycetes</taxon>
        <taxon>Eurotiomycetidae</taxon>
        <taxon>Eurotiales</taxon>
        <taxon>Trichocomaceae</taxon>
        <taxon>Talaromyces</taxon>
        <taxon>Talaromyces sect. Bacilispori</taxon>
    </lineage>
</organism>
<dbReference type="GO" id="GO:0001228">
    <property type="term" value="F:DNA-binding transcription activator activity, RNA polymerase II-specific"/>
    <property type="evidence" value="ECO:0007669"/>
    <property type="project" value="TreeGrafter"/>
</dbReference>
<evidence type="ECO:0000313" key="8">
    <source>
        <dbReference type="Proteomes" id="UP001201262"/>
    </source>
</evidence>
<dbReference type="PANTHER" id="PTHR47784">
    <property type="entry name" value="STEROL UPTAKE CONTROL PROTEIN 2"/>
    <property type="match status" value="1"/>
</dbReference>
<evidence type="ECO:0000259" key="6">
    <source>
        <dbReference type="PROSITE" id="PS50048"/>
    </source>
</evidence>
<dbReference type="PROSITE" id="PS50048">
    <property type="entry name" value="ZN2_CY6_FUNGAL_2"/>
    <property type="match status" value="1"/>
</dbReference>
<dbReference type="SMART" id="SM00066">
    <property type="entry name" value="GAL4"/>
    <property type="match status" value="1"/>
</dbReference>
<keyword evidence="2" id="KW-0238">DNA-binding</keyword>
<feature type="compositionally biased region" description="Basic residues" evidence="5">
    <location>
        <begin position="13"/>
        <end position="29"/>
    </location>
</feature>
<dbReference type="Gene3D" id="4.10.240.10">
    <property type="entry name" value="Zn(2)-C6 fungal-type DNA-binding domain"/>
    <property type="match status" value="1"/>
</dbReference>
<dbReference type="AlphaFoldDB" id="A0AAD4KGF4"/>
<dbReference type="InterPro" id="IPR053157">
    <property type="entry name" value="Sterol_Uptake_Regulator"/>
</dbReference>
<evidence type="ECO:0000256" key="5">
    <source>
        <dbReference type="SAM" id="MobiDB-lite"/>
    </source>
</evidence>
<dbReference type="SUPFAM" id="SSF57701">
    <property type="entry name" value="Zn2/Cys6 DNA-binding domain"/>
    <property type="match status" value="1"/>
</dbReference>
<evidence type="ECO:0000256" key="2">
    <source>
        <dbReference type="ARBA" id="ARBA00023125"/>
    </source>
</evidence>